<reference evidence="2 3" key="1">
    <citation type="submission" date="2019-08" db="EMBL/GenBank/DDBJ databases">
        <title>Seonamhaeicola sediminis sp. nov., isolated from marine sediment.</title>
        <authorList>
            <person name="Cao W.R."/>
        </authorList>
    </citation>
    <scope>NUCLEOTIDE SEQUENCE [LARGE SCALE GENOMIC DNA]</scope>
    <source>
        <strain evidence="2 3">B011</strain>
    </source>
</reference>
<dbReference type="InterPro" id="IPR011727">
    <property type="entry name" value="CHP02117"/>
</dbReference>
<feature type="transmembrane region" description="Helical" evidence="1">
    <location>
        <begin position="12"/>
        <end position="33"/>
    </location>
</feature>
<dbReference type="NCBIfam" id="TIGR02117">
    <property type="entry name" value="chp_urease_rgn"/>
    <property type="match status" value="1"/>
</dbReference>
<dbReference type="Pfam" id="PF09601">
    <property type="entry name" value="DUF2459"/>
    <property type="match status" value="1"/>
</dbReference>
<evidence type="ECO:0000313" key="2">
    <source>
        <dbReference type="EMBL" id="TYA69908.1"/>
    </source>
</evidence>
<dbReference type="OrthoDB" id="211174at2"/>
<keyword evidence="1" id="KW-0812">Transmembrane</keyword>
<sequence length="215" mass="25043">MNRIRKLLKWFLNLLLLPLMYLIVSMILTLITVDRKSASSFSNKSIFLHSNGVHLDIAIPKNDLTIELKNGIKHLESANYLSFGWGDEDFYLNTPTWGDLTFKTAFNAMFLTSSTLIHVTRYQQIQTDWIEIKVSESEFERLNLYLSNSFKNDENGMKVLLQNRGYTNYDDFYKSHGSYSCFNTCNSWVNTAFKESGLKACLWTPFDFGLMNKYR</sequence>
<protein>
    <submittedName>
        <fullName evidence="2">TIGR02117 family protein</fullName>
    </submittedName>
</protein>
<proteinExistence type="predicted"/>
<name>A0A5D0HEV8_9FLAO</name>
<dbReference type="EMBL" id="VSDQ01000729">
    <property type="protein sequence ID" value="TYA69908.1"/>
    <property type="molecule type" value="Genomic_DNA"/>
</dbReference>
<dbReference type="AlphaFoldDB" id="A0A5D0HEV8"/>
<dbReference type="Proteomes" id="UP000323930">
    <property type="component" value="Unassembled WGS sequence"/>
</dbReference>
<accession>A0A5D0HEV8</accession>
<gene>
    <name evidence="2" type="ORF">FUA24_21695</name>
</gene>
<keyword evidence="3" id="KW-1185">Reference proteome</keyword>
<comment type="caution">
    <text evidence="2">The sequence shown here is derived from an EMBL/GenBank/DDBJ whole genome shotgun (WGS) entry which is preliminary data.</text>
</comment>
<evidence type="ECO:0000256" key="1">
    <source>
        <dbReference type="SAM" id="Phobius"/>
    </source>
</evidence>
<keyword evidence="1" id="KW-1133">Transmembrane helix</keyword>
<organism evidence="2 3">
    <name type="scientific">Seonamhaeicola marinus</name>
    <dbReference type="NCBI Taxonomy" id="1912246"/>
    <lineage>
        <taxon>Bacteria</taxon>
        <taxon>Pseudomonadati</taxon>
        <taxon>Bacteroidota</taxon>
        <taxon>Flavobacteriia</taxon>
        <taxon>Flavobacteriales</taxon>
        <taxon>Flavobacteriaceae</taxon>
    </lineage>
</organism>
<keyword evidence="1" id="KW-0472">Membrane</keyword>
<evidence type="ECO:0000313" key="3">
    <source>
        <dbReference type="Proteomes" id="UP000323930"/>
    </source>
</evidence>